<evidence type="ECO:0000313" key="1">
    <source>
        <dbReference type="EMBL" id="RAK97434.1"/>
    </source>
</evidence>
<dbReference type="PANTHER" id="PTHR10909:SF382">
    <property type="entry name" value="ACYL-COENZYME A OXIDASE"/>
    <property type="match status" value="1"/>
</dbReference>
<organism evidence="1 2">
    <name type="scientific">Aspergillus ibericus CBS 121593</name>
    <dbReference type="NCBI Taxonomy" id="1448316"/>
    <lineage>
        <taxon>Eukaryota</taxon>
        <taxon>Fungi</taxon>
        <taxon>Dikarya</taxon>
        <taxon>Ascomycota</taxon>
        <taxon>Pezizomycotina</taxon>
        <taxon>Eurotiomycetes</taxon>
        <taxon>Eurotiomycetidae</taxon>
        <taxon>Eurotiales</taxon>
        <taxon>Aspergillaceae</taxon>
        <taxon>Aspergillus</taxon>
        <taxon>Aspergillus subgen. Circumdati</taxon>
    </lineage>
</organism>
<dbReference type="GO" id="GO:0005504">
    <property type="term" value="F:fatty acid binding"/>
    <property type="evidence" value="ECO:0007669"/>
    <property type="project" value="TreeGrafter"/>
</dbReference>
<dbReference type="Gene3D" id="2.40.110.10">
    <property type="entry name" value="Butyryl-CoA Dehydrogenase, subunit A, domain 2"/>
    <property type="match status" value="1"/>
</dbReference>
<dbReference type="PANTHER" id="PTHR10909">
    <property type="entry name" value="ELECTRON TRANSPORT OXIDOREDUCTASE"/>
    <property type="match status" value="1"/>
</dbReference>
<dbReference type="Gene3D" id="1.20.140.10">
    <property type="entry name" value="Butyryl-CoA Dehydrogenase, subunit A, domain 3"/>
    <property type="match status" value="1"/>
</dbReference>
<dbReference type="EMBL" id="KZ824463">
    <property type="protein sequence ID" value="RAK97434.1"/>
    <property type="molecule type" value="Genomic_DNA"/>
</dbReference>
<gene>
    <name evidence="1" type="ORF">BO80DRAFT_364108</name>
</gene>
<dbReference type="GeneID" id="37221001"/>
<dbReference type="InterPro" id="IPR009100">
    <property type="entry name" value="AcylCoA_DH/oxidase_NM_dom_sf"/>
</dbReference>
<dbReference type="GO" id="GO:0033540">
    <property type="term" value="P:fatty acid beta-oxidation using acyl-CoA oxidase"/>
    <property type="evidence" value="ECO:0007669"/>
    <property type="project" value="TreeGrafter"/>
</dbReference>
<dbReference type="VEuPathDB" id="FungiDB:BO80DRAFT_364108"/>
<dbReference type="OrthoDB" id="538336at2759"/>
<dbReference type="GO" id="GO:0005777">
    <property type="term" value="C:peroxisome"/>
    <property type="evidence" value="ECO:0007669"/>
    <property type="project" value="InterPro"/>
</dbReference>
<dbReference type="GO" id="GO:0071949">
    <property type="term" value="F:FAD binding"/>
    <property type="evidence" value="ECO:0007669"/>
    <property type="project" value="InterPro"/>
</dbReference>
<sequence>MESTVDLLSSDLFKHRYENGPREAHLERSYHRARAMARYWRLTVDDIIHLTPKYRRAHTDGLVVRDPVAQTIFTIHFNLIGGTIASYLPKRPDLEPLMKQILHFDVVGSFMLTEVGHGCDARNIETIAIRQPDGSFILDTPTPAARKFMPPSAPVAGLPRIALVFAHLFVDGENRGIRAFIVPLNNGRQMHQGIKAWRLPDTGSGRALNHDLTSFDHVHLPPTAVIGDVAKPTNLRDQYLASIHRLNIGALIISLWVIPFLKAAAFIVGKYSQQRTVQAGLHGERVPILTFRTQQLPIAHALAGAAVLERFADWAIEYHKSSAIGPGAKHALSVIFKVVALQNGRDSLFQLIERSGARGVFPDNNLLKIESICRDSTTAEGETLVLSIRAATELLLGRYKVPDAKRPGSLLARHEAGLTAELKRLLERIKGHRSTEFNHYILPRCRPMLLAIGQRMAYEAAIDRRVDSDLLALYEAGAVKSDSSWYVEQLKLSRAAQFEMERRACDTVMSQLDQHLDGLGIEPYCTAPMISSSRWDAFVNASPVFPRDIDSDGGFRAAKL</sequence>
<dbReference type="InterPro" id="IPR012258">
    <property type="entry name" value="Acyl-CoA_oxidase"/>
</dbReference>
<reference evidence="1 2" key="1">
    <citation type="submission" date="2018-02" db="EMBL/GenBank/DDBJ databases">
        <title>The genomes of Aspergillus section Nigri reveals drivers in fungal speciation.</title>
        <authorList>
            <consortium name="DOE Joint Genome Institute"/>
            <person name="Vesth T.C."/>
            <person name="Nybo J."/>
            <person name="Theobald S."/>
            <person name="Brandl J."/>
            <person name="Frisvad J.C."/>
            <person name="Nielsen K.F."/>
            <person name="Lyhne E.K."/>
            <person name="Kogle M.E."/>
            <person name="Kuo A."/>
            <person name="Riley R."/>
            <person name="Clum A."/>
            <person name="Nolan M."/>
            <person name="Lipzen A."/>
            <person name="Salamov A."/>
            <person name="Henrissat B."/>
            <person name="Wiebenga A."/>
            <person name="De vries R.P."/>
            <person name="Grigoriev I.V."/>
            <person name="Mortensen U.H."/>
            <person name="Andersen M.R."/>
            <person name="Baker S.E."/>
        </authorList>
    </citation>
    <scope>NUCLEOTIDE SEQUENCE [LARGE SCALE GENOMIC DNA]</scope>
    <source>
        <strain evidence="1 2">CBS 121593</strain>
    </source>
</reference>
<dbReference type="SUPFAM" id="SSF47203">
    <property type="entry name" value="Acyl-CoA dehydrogenase C-terminal domain-like"/>
    <property type="match status" value="1"/>
</dbReference>
<dbReference type="STRING" id="1448316.A0A395GPY5"/>
<dbReference type="SUPFAM" id="SSF56645">
    <property type="entry name" value="Acyl-CoA dehydrogenase NM domain-like"/>
    <property type="match status" value="1"/>
</dbReference>
<dbReference type="Proteomes" id="UP000249402">
    <property type="component" value="Unassembled WGS sequence"/>
</dbReference>
<protein>
    <submittedName>
        <fullName evidence="1">Acyl-CoA oxidase</fullName>
    </submittedName>
</protein>
<dbReference type="InterPro" id="IPR046373">
    <property type="entry name" value="Acyl-CoA_Oxase/DH_mid-dom_sf"/>
</dbReference>
<proteinExistence type="predicted"/>
<dbReference type="RefSeq" id="XP_025571762.1">
    <property type="nucleotide sequence ID" value="XM_025716136.1"/>
</dbReference>
<evidence type="ECO:0000313" key="2">
    <source>
        <dbReference type="Proteomes" id="UP000249402"/>
    </source>
</evidence>
<accession>A0A395GPY5</accession>
<dbReference type="AlphaFoldDB" id="A0A395GPY5"/>
<name>A0A395GPY5_9EURO</name>
<keyword evidence="2" id="KW-1185">Reference proteome</keyword>
<dbReference type="GO" id="GO:0003997">
    <property type="term" value="F:acyl-CoA oxidase activity"/>
    <property type="evidence" value="ECO:0007669"/>
    <property type="project" value="InterPro"/>
</dbReference>
<dbReference type="InterPro" id="IPR036250">
    <property type="entry name" value="AcylCo_DH-like_C"/>
</dbReference>
<dbReference type="GO" id="GO:0055088">
    <property type="term" value="P:lipid homeostasis"/>
    <property type="evidence" value="ECO:0007669"/>
    <property type="project" value="TreeGrafter"/>
</dbReference>